<evidence type="ECO:0000313" key="1">
    <source>
        <dbReference type="EMBL" id="MFD2065517.1"/>
    </source>
</evidence>
<reference evidence="2" key="1">
    <citation type="journal article" date="2019" name="Int. J. Syst. Evol. Microbiol.">
        <title>The Global Catalogue of Microorganisms (GCM) 10K type strain sequencing project: providing services to taxonomists for standard genome sequencing and annotation.</title>
        <authorList>
            <consortium name="The Broad Institute Genomics Platform"/>
            <consortium name="The Broad Institute Genome Sequencing Center for Infectious Disease"/>
            <person name="Wu L."/>
            <person name="Ma J."/>
        </authorList>
    </citation>
    <scope>NUCLEOTIDE SEQUENCE [LARGE SCALE GENOMIC DNA]</scope>
    <source>
        <strain evidence="2">JCM 16545</strain>
    </source>
</reference>
<gene>
    <name evidence="1" type="ORF">ACFSKU_01370</name>
</gene>
<accession>A0ABW4WUI0</accession>
<keyword evidence="2" id="KW-1185">Reference proteome</keyword>
<comment type="caution">
    <text evidence="1">The sequence shown here is derived from an EMBL/GenBank/DDBJ whole genome shotgun (WGS) entry which is preliminary data.</text>
</comment>
<dbReference type="RefSeq" id="WP_229959937.1">
    <property type="nucleotide sequence ID" value="NZ_JAJJWI010000006.1"/>
</dbReference>
<name>A0ABW4WUI0_9BACT</name>
<dbReference type="SUPFAM" id="SSF56935">
    <property type="entry name" value="Porins"/>
    <property type="match status" value="1"/>
</dbReference>
<protein>
    <recommendedName>
        <fullName evidence="3">TonB-dependent receptor-like beta-barrel domain-containing protein</fullName>
    </recommendedName>
</protein>
<organism evidence="1 2">
    <name type="scientific">Pontibacter silvestris</name>
    <dbReference type="NCBI Taxonomy" id="2305183"/>
    <lineage>
        <taxon>Bacteria</taxon>
        <taxon>Pseudomonadati</taxon>
        <taxon>Bacteroidota</taxon>
        <taxon>Cytophagia</taxon>
        <taxon>Cytophagales</taxon>
        <taxon>Hymenobacteraceae</taxon>
        <taxon>Pontibacter</taxon>
    </lineage>
</organism>
<evidence type="ECO:0000313" key="2">
    <source>
        <dbReference type="Proteomes" id="UP001597369"/>
    </source>
</evidence>
<dbReference type="Proteomes" id="UP001597369">
    <property type="component" value="Unassembled WGS sequence"/>
</dbReference>
<proteinExistence type="predicted"/>
<dbReference type="EMBL" id="JBHUHV010000002">
    <property type="protein sequence ID" value="MFD2065517.1"/>
    <property type="molecule type" value="Genomic_DNA"/>
</dbReference>
<evidence type="ECO:0008006" key="3">
    <source>
        <dbReference type="Google" id="ProtNLM"/>
    </source>
</evidence>
<sequence length="245" mass="26933">MAKVLTVFSDDARIQNNELSLSGGGEKSTFYASFGYLDQEGSVAPSNSQYERFTLRLNSNHKITKAITFGNNIGYTRTSSVGIDPNSEWGAPLNRAINMAPLTPVVETDPSRLNAPPFTDQPVVRDVYGRPYGISQNVFSEILNPVAALAVAQSKGWSDKIVGNAFAEIEPTTGLRLRSNIGVDLSFWGDQSFSPVYYLSGTFNNTLNDYTRNANRGMFWLWENTASYNRSFGLHNFTALIGTSA</sequence>